<feature type="compositionally biased region" description="Polar residues" evidence="1">
    <location>
        <begin position="1"/>
        <end position="12"/>
    </location>
</feature>
<feature type="compositionally biased region" description="Basic and acidic residues" evidence="1">
    <location>
        <begin position="18"/>
        <end position="29"/>
    </location>
</feature>
<dbReference type="EMBL" id="BMAW01118769">
    <property type="protein sequence ID" value="GFT81455.1"/>
    <property type="molecule type" value="Genomic_DNA"/>
</dbReference>
<gene>
    <name evidence="2" type="ORF">NPIL_410541</name>
</gene>
<accession>A0A8X6PP53</accession>
<dbReference type="Proteomes" id="UP000887013">
    <property type="component" value="Unassembled WGS sequence"/>
</dbReference>
<sequence length="113" mass="12959">MHPNLKRSSIQKGGSPKRRSDWVTKEFNENLKPPRGKERNPPEECSEEGGYEEPRHALPKGRIKKEKWSSLKHKGATASRSTEVIQNGDTHRGQRMQNIVRRHDVVKPTKNAV</sequence>
<evidence type="ECO:0000256" key="1">
    <source>
        <dbReference type="SAM" id="MobiDB-lite"/>
    </source>
</evidence>
<comment type="caution">
    <text evidence="2">The sequence shown here is derived from an EMBL/GenBank/DDBJ whole genome shotgun (WGS) entry which is preliminary data.</text>
</comment>
<organism evidence="2 3">
    <name type="scientific">Nephila pilipes</name>
    <name type="common">Giant wood spider</name>
    <name type="synonym">Nephila maculata</name>
    <dbReference type="NCBI Taxonomy" id="299642"/>
    <lineage>
        <taxon>Eukaryota</taxon>
        <taxon>Metazoa</taxon>
        <taxon>Ecdysozoa</taxon>
        <taxon>Arthropoda</taxon>
        <taxon>Chelicerata</taxon>
        <taxon>Arachnida</taxon>
        <taxon>Araneae</taxon>
        <taxon>Araneomorphae</taxon>
        <taxon>Entelegynae</taxon>
        <taxon>Araneoidea</taxon>
        <taxon>Nephilidae</taxon>
        <taxon>Nephila</taxon>
    </lineage>
</organism>
<proteinExistence type="predicted"/>
<evidence type="ECO:0000313" key="2">
    <source>
        <dbReference type="EMBL" id="GFT81455.1"/>
    </source>
</evidence>
<keyword evidence="3" id="KW-1185">Reference proteome</keyword>
<evidence type="ECO:0000313" key="3">
    <source>
        <dbReference type="Proteomes" id="UP000887013"/>
    </source>
</evidence>
<reference evidence="2" key="1">
    <citation type="submission" date="2020-08" db="EMBL/GenBank/DDBJ databases">
        <title>Multicomponent nature underlies the extraordinary mechanical properties of spider dragline silk.</title>
        <authorList>
            <person name="Kono N."/>
            <person name="Nakamura H."/>
            <person name="Mori M."/>
            <person name="Yoshida Y."/>
            <person name="Ohtoshi R."/>
            <person name="Malay A.D."/>
            <person name="Moran D.A.P."/>
            <person name="Tomita M."/>
            <person name="Numata K."/>
            <person name="Arakawa K."/>
        </authorList>
    </citation>
    <scope>NUCLEOTIDE SEQUENCE</scope>
</reference>
<feature type="compositionally biased region" description="Polar residues" evidence="1">
    <location>
        <begin position="78"/>
        <end position="88"/>
    </location>
</feature>
<feature type="region of interest" description="Disordered" evidence="1">
    <location>
        <begin position="1"/>
        <end position="113"/>
    </location>
</feature>
<dbReference type="AlphaFoldDB" id="A0A8X6PP53"/>
<feature type="compositionally biased region" description="Basic residues" evidence="1">
    <location>
        <begin position="57"/>
        <end position="75"/>
    </location>
</feature>
<name>A0A8X6PP53_NEPPI</name>
<protein>
    <submittedName>
        <fullName evidence="2">Uncharacterized protein</fullName>
    </submittedName>
</protein>